<dbReference type="OrthoDB" id="10255128at2759"/>
<dbReference type="AlphaFoldDB" id="A0A8H2VNH9"/>
<dbReference type="PANTHER" id="PTHR28181:SF1">
    <property type="entry name" value="COLD TOLERANCE PROTEIN 1"/>
    <property type="match status" value="1"/>
</dbReference>
<dbReference type="EMBL" id="CAJHIA010000006">
    <property type="protein sequence ID" value="CAD6441413.1"/>
    <property type="molecule type" value="Genomic_DNA"/>
</dbReference>
<dbReference type="Proteomes" id="UP000624404">
    <property type="component" value="Unassembled WGS sequence"/>
</dbReference>
<keyword evidence="2" id="KW-1185">Reference proteome</keyword>
<dbReference type="PANTHER" id="PTHR28181">
    <property type="entry name" value="UPF0655 PROTEIN YCR015C"/>
    <property type="match status" value="1"/>
</dbReference>
<accession>A0A8H2VNH9</accession>
<evidence type="ECO:0000313" key="2">
    <source>
        <dbReference type="Proteomes" id="UP000624404"/>
    </source>
</evidence>
<dbReference type="InterPro" id="IPR023214">
    <property type="entry name" value="HAD_sf"/>
</dbReference>
<gene>
    <name evidence="1" type="ORF">SCLTRI_LOCUS1204</name>
</gene>
<comment type="caution">
    <text evidence="1">The sequence shown here is derived from an EMBL/GenBank/DDBJ whole genome shotgun (WGS) entry which is preliminary data.</text>
</comment>
<name>A0A8H2VNH9_9HELO</name>
<dbReference type="SUPFAM" id="SSF56784">
    <property type="entry name" value="HAD-like"/>
    <property type="match status" value="1"/>
</dbReference>
<dbReference type="InterPro" id="IPR036412">
    <property type="entry name" value="HAD-like_sf"/>
</dbReference>
<sequence length="279" mass="30484">MANLSTHGTHFIFDFDGTITTEDTTKLIADIGIAHQQVLGNDLSETWEDLVKSYDNDRGEFVGRYFLEMPKVLPLGFGISVNRALKEVELRSIDRINRLGLFAGISKEEWESAGKAAVLSGAVQIRRGFIGLVQQIERQNGVWGVISVSFSKDFIRGVLEQCLGKEIEIPILANSPDENGVIRGPFLEDTGVRTILASGDTKLSAMKQLLKSWRLDAASKAVYYGDNDADIECIFNTSVNGVMVGEDASTKLGLLCTKITGRGSVGAISDFENIVIHPE</sequence>
<dbReference type="Gene3D" id="3.40.50.1000">
    <property type="entry name" value="HAD superfamily/HAD-like"/>
    <property type="match status" value="1"/>
</dbReference>
<proteinExistence type="predicted"/>
<reference evidence="1" key="1">
    <citation type="submission" date="2020-10" db="EMBL/GenBank/DDBJ databases">
        <authorList>
            <person name="Kusch S."/>
        </authorList>
    </citation>
    <scope>NUCLEOTIDE SEQUENCE</scope>
    <source>
        <strain evidence="1">SwB9</strain>
    </source>
</reference>
<evidence type="ECO:0000313" key="1">
    <source>
        <dbReference type="EMBL" id="CAD6441413.1"/>
    </source>
</evidence>
<dbReference type="InterPro" id="IPR050849">
    <property type="entry name" value="HAD-like_hydrolase_phosphatase"/>
</dbReference>
<dbReference type="Pfam" id="PF12710">
    <property type="entry name" value="HAD"/>
    <property type="match status" value="1"/>
</dbReference>
<organism evidence="1 2">
    <name type="scientific">Sclerotinia trifoliorum</name>
    <dbReference type="NCBI Taxonomy" id="28548"/>
    <lineage>
        <taxon>Eukaryota</taxon>
        <taxon>Fungi</taxon>
        <taxon>Dikarya</taxon>
        <taxon>Ascomycota</taxon>
        <taxon>Pezizomycotina</taxon>
        <taxon>Leotiomycetes</taxon>
        <taxon>Helotiales</taxon>
        <taxon>Sclerotiniaceae</taxon>
        <taxon>Sclerotinia</taxon>
    </lineage>
</organism>
<protein>
    <submittedName>
        <fullName evidence="1">D62f160b-820d-4e8f-a204-674da0699e52</fullName>
    </submittedName>
</protein>